<evidence type="ECO:0000313" key="6">
    <source>
        <dbReference type="EMBL" id="MCW3788410.1"/>
    </source>
</evidence>
<accession>A0AAE3M8A4</accession>
<dbReference type="InterPro" id="IPR012827">
    <property type="entry name" value="Hemerythrin_metal-bd"/>
</dbReference>
<dbReference type="InterPro" id="IPR016131">
    <property type="entry name" value="Haemerythrin_Fe_BS"/>
</dbReference>
<gene>
    <name evidence="6" type="ORF">OM075_18220</name>
</gene>
<dbReference type="NCBIfam" id="NF002007">
    <property type="entry name" value="PRK00808.1"/>
    <property type="match status" value="1"/>
</dbReference>
<sequence length="131" mass="15568">MALIDWKESYDLHIEIIDQQHKTLAEMINKFYEEITQKSNKELISELIQNMKSYTQTHFSTEENMLHNSNYDGLIEHKAKHQAFIDKVTDLEERFNSGKMVLSFEITNFLKDWLITHIQKEDKEYVSAVVV</sequence>
<reference evidence="6" key="1">
    <citation type="submission" date="2022-10" db="EMBL/GenBank/DDBJ databases">
        <authorList>
            <person name="Yu W.X."/>
        </authorList>
    </citation>
    <scope>NUCLEOTIDE SEQUENCE</scope>
    <source>
        <strain evidence="6">AAT</strain>
    </source>
</reference>
<dbReference type="NCBIfam" id="TIGR02481">
    <property type="entry name" value="hemeryth_dom"/>
    <property type="match status" value="1"/>
</dbReference>
<dbReference type="InterPro" id="IPR035938">
    <property type="entry name" value="Hemerythrin-like_sf"/>
</dbReference>
<dbReference type="EMBL" id="JAPDPJ010000052">
    <property type="protein sequence ID" value="MCW3788410.1"/>
    <property type="molecule type" value="Genomic_DNA"/>
</dbReference>
<dbReference type="PANTHER" id="PTHR37164:SF1">
    <property type="entry name" value="BACTERIOHEMERYTHRIN"/>
    <property type="match status" value="1"/>
</dbReference>
<keyword evidence="2" id="KW-0561">Oxygen transport</keyword>
<dbReference type="InterPro" id="IPR012312">
    <property type="entry name" value="Hemerythrin-like"/>
</dbReference>
<dbReference type="InterPro" id="IPR050669">
    <property type="entry name" value="Hemerythrin"/>
</dbReference>
<dbReference type="PANTHER" id="PTHR37164">
    <property type="entry name" value="BACTERIOHEMERYTHRIN"/>
    <property type="match status" value="1"/>
</dbReference>
<comment type="similarity">
    <text evidence="1">Belongs to the hemerythrin family.</text>
</comment>
<dbReference type="NCBIfam" id="NF033749">
    <property type="entry name" value="bact_hemeryth"/>
    <property type="match status" value="1"/>
</dbReference>
<feature type="domain" description="Hemerythrin-like" evidence="5">
    <location>
        <begin position="14"/>
        <end position="127"/>
    </location>
</feature>
<keyword evidence="3" id="KW-0479">Metal-binding</keyword>
<dbReference type="GO" id="GO:0046872">
    <property type="term" value="F:metal ion binding"/>
    <property type="evidence" value="ECO:0007669"/>
    <property type="project" value="UniProtKB-KW"/>
</dbReference>
<evidence type="ECO:0000256" key="3">
    <source>
        <dbReference type="ARBA" id="ARBA00022723"/>
    </source>
</evidence>
<dbReference type="GO" id="GO:0005344">
    <property type="term" value="F:oxygen carrier activity"/>
    <property type="evidence" value="ECO:0007669"/>
    <property type="project" value="UniProtKB-KW"/>
</dbReference>
<comment type="caution">
    <text evidence="6">The sequence shown here is derived from an EMBL/GenBank/DDBJ whole genome shotgun (WGS) entry which is preliminary data.</text>
</comment>
<dbReference type="CDD" id="cd12107">
    <property type="entry name" value="Hemerythrin"/>
    <property type="match status" value="1"/>
</dbReference>
<evidence type="ECO:0000256" key="1">
    <source>
        <dbReference type="ARBA" id="ARBA00010587"/>
    </source>
</evidence>
<organism evidence="6 7">
    <name type="scientific">Plebeiibacterium sediminum</name>
    <dbReference type="NCBI Taxonomy" id="2992112"/>
    <lineage>
        <taxon>Bacteria</taxon>
        <taxon>Pseudomonadati</taxon>
        <taxon>Bacteroidota</taxon>
        <taxon>Bacteroidia</taxon>
        <taxon>Marinilabiliales</taxon>
        <taxon>Marinilabiliaceae</taxon>
        <taxon>Plebeiibacterium</taxon>
    </lineage>
</organism>
<protein>
    <submittedName>
        <fullName evidence="6">Bacteriohemerythrin</fullName>
    </submittedName>
</protein>
<dbReference type="AlphaFoldDB" id="A0AAE3M8A4"/>
<evidence type="ECO:0000313" key="7">
    <source>
        <dbReference type="Proteomes" id="UP001209229"/>
    </source>
</evidence>
<dbReference type="RefSeq" id="WP_301191970.1">
    <property type="nucleotide sequence ID" value="NZ_JAPDPJ010000052.1"/>
</dbReference>
<dbReference type="Proteomes" id="UP001209229">
    <property type="component" value="Unassembled WGS sequence"/>
</dbReference>
<keyword evidence="7" id="KW-1185">Reference proteome</keyword>
<dbReference type="SUPFAM" id="SSF47188">
    <property type="entry name" value="Hemerythrin-like"/>
    <property type="match status" value="1"/>
</dbReference>
<dbReference type="Pfam" id="PF01814">
    <property type="entry name" value="Hemerythrin"/>
    <property type="match status" value="1"/>
</dbReference>
<name>A0AAE3M8A4_9BACT</name>
<evidence type="ECO:0000256" key="2">
    <source>
        <dbReference type="ARBA" id="ARBA00022621"/>
    </source>
</evidence>
<keyword evidence="4" id="KW-0408">Iron</keyword>
<evidence type="ECO:0000256" key="4">
    <source>
        <dbReference type="ARBA" id="ARBA00023004"/>
    </source>
</evidence>
<evidence type="ECO:0000259" key="5">
    <source>
        <dbReference type="Pfam" id="PF01814"/>
    </source>
</evidence>
<dbReference type="PROSITE" id="PS00550">
    <property type="entry name" value="HEMERYTHRINS"/>
    <property type="match status" value="1"/>
</dbReference>
<proteinExistence type="inferred from homology"/>
<dbReference type="Gene3D" id="1.20.120.50">
    <property type="entry name" value="Hemerythrin-like"/>
    <property type="match status" value="1"/>
</dbReference>
<keyword evidence="2" id="KW-0813">Transport</keyword>